<comment type="similarity">
    <text evidence="2">Belongs to the DadA oxidoreductase family.</text>
</comment>
<evidence type="ECO:0000256" key="4">
    <source>
        <dbReference type="ARBA" id="ARBA00023002"/>
    </source>
</evidence>
<name>A0ABW0U4J7_9BACI</name>
<gene>
    <name evidence="6" type="ORF">ACFPTR_01815</name>
</gene>
<reference evidence="7" key="1">
    <citation type="journal article" date="2019" name="Int. J. Syst. Evol. Microbiol.">
        <title>The Global Catalogue of Microorganisms (GCM) 10K type strain sequencing project: providing services to taxonomists for standard genome sequencing and annotation.</title>
        <authorList>
            <consortium name="The Broad Institute Genomics Platform"/>
            <consortium name="The Broad Institute Genome Sequencing Center for Infectious Disease"/>
            <person name="Wu L."/>
            <person name="Ma J."/>
        </authorList>
    </citation>
    <scope>NUCLEOTIDE SEQUENCE [LARGE SCALE GENOMIC DNA]</scope>
    <source>
        <strain evidence="7">CGMCC 1.15790</strain>
    </source>
</reference>
<comment type="caution">
    <text evidence="6">The sequence shown here is derived from an EMBL/GenBank/DDBJ whole genome shotgun (WGS) entry which is preliminary data.</text>
</comment>
<dbReference type="EMBL" id="JBHSPF010000009">
    <property type="protein sequence ID" value="MFC5627635.1"/>
    <property type="molecule type" value="Genomic_DNA"/>
</dbReference>
<dbReference type="Proteomes" id="UP001596143">
    <property type="component" value="Unassembled WGS sequence"/>
</dbReference>
<evidence type="ECO:0000256" key="2">
    <source>
        <dbReference type="ARBA" id="ARBA00009410"/>
    </source>
</evidence>
<evidence type="ECO:0000313" key="7">
    <source>
        <dbReference type="Proteomes" id="UP001596143"/>
    </source>
</evidence>
<evidence type="ECO:0000256" key="1">
    <source>
        <dbReference type="ARBA" id="ARBA00001974"/>
    </source>
</evidence>
<keyword evidence="3" id="KW-0285">Flavoprotein</keyword>
<dbReference type="PANTHER" id="PTHR13847">
    <property type="entry name" value="SARCOSINE DEHYDROGENASE-RELATED"/>
    <property type="match status" value="1"/>
</dbReference>
<dbReference type="SUPFAM" id="SSF51905">
    <property type="entry name" value="FAD/NAD(P)-binding domain"/>
    <property type="match status" value="1"/>
</dbReference>
<dbReference type="RefSeq" id="WP_270896655.1">
    <property type="nucleotide sequence ID" value="NZ_JBHSPF010000009.1"/>
</dbReference>
<protein>
    <submittedName>
        <fullName evidence="6">NAD(P)/FAD-dependent oxidoreductase</fullName>
        <ecNumber evidence="6">1.-.-.-</ecNumber>
    </submittedName>
</protein>
<dbReference type="GO" id="GO:0016491">
    <property type="term" value="F:oxidoreductase activity"/>
    <property type="evidence" value="ECO:0007669"/>
    <property type="project" value="UniProtKB-KW"/>
</dbReference>
<sequence>MKVIVVGGGIVGMSAAYHLAREGSVDVTLVDQKHEGQATEAGAGIVCPWISERKDDKDWYELACAGARYYTTLVEHLKKDGEEDWGFKRVGALAVSEDEAELDQIEESAQDAKRTFPEVGNITRLTNEGAKDLFPLLNDRLSAIHLSGGMRIDGRQLREALKRAAIRHRASIIHGKARLSTEGNQVKGIYMEESFHPADHVIVAAGAWAPELLSSIGVTLPIEPQRGQIVHLQMPKTDTSEWPMVLPRTSYYIVPFDHSRIVIGASRENGAGFDYRQTAGGIQEVLNNTLSVAPGLAETTLHELRIGFRPVGPDHLPVIGRIQSIEGVSVVNGLGSLGLTMGPYTGKLMTDWTLGKEMEMDLSPYDPQRFDN</sequence>
<accession>A0ABW0U4J7</accession>
<keyword evidence="4 6" id="KW-0560">Oxidoreductase</keyword>
<comment type="cofactor">
    <cofactor evidence="1">
        <name>FAD</name>
        <dbReference type="ChEBI" id="CHEBI:57692"/>
    </cofactor>
</comment>
<feature type="domain" description="FAD dependent oxidoreductase" evidence="5">
    <location>
        <begin position="2"/>
        <end position="352"/>
    </location>
</feature>
<dbReference type="PRINTS" id="PR00086">
    <property type="entry name" value="LLDHDRGNASE"/>
</dbReference>
<organism evidence="6 7">
    <name type="scientific">Aliibacillus thermotolerans</name>
    <dbReference type="NCBI Taxonomy" id="1834418"/>
    <lineage>
        <taxon>Bacteria</taxon>
        <taxon>Bacillati</taxon>
        <taxon>Bacillota</taxon>
        <taxon>Bacilli</taxon>
        <taxon>Bacillales</taxon>
        <taxon>Bacillaceae</taxon>
        <taxon>Aliibacillus</taxon>
    </lineage>
</organism>
<dbReference type="Pfam" id="PF01266">
    <property type="entry name" value="DAO"/>
    <property type="match status" value="1"/>
</dbReference>
<evidence type="ECO:0000259" key="5">
    <source>
        <dbReference type="Pfam" id="PF01266"/>
    </source>
</evidence>
<dbReference type="SUPFAM" id="SSF54373">
    <property type="entry name" value="FAD-linked reductases, C-terminal domain"/>
    <property type="match status" value="1"/>
</dbReference>
<evidence type="ECO:0000313" key="6">
    <source>
        <dbReference type="EMBL" id="MFC5627635.1"/>
    </source>
</evidence>
<dbReference type="InterPro" id="IPR006076">
    <property type="entry name" value="FAD-dep_OxRdtase"/>
</dbReference>
<dbReference type="Gene3D" id="3.50.50.60">
    <property type="entry name" value="FAD/NAD(P)-binding domain"/>
    <property type="match status" value="1"/>
</dbReference>
<dbReference type="PANTHER" id="PTHR13847:SF286">
    <property type="entry name" value="D-AMINO ACID DEHYDROGENASE"/>
    <property type="match status" value="1"/>
</dbReference>
<dbReference type="Gene3D" id="3.30.9.10">
    <property type="entry name" value="D-Amino Acid Oxidase, subunit A, domain 2"/>
    <property type="match status" value="1"/>
</dbReference>
<dbReference type="InterPro" id="IPR001557">
    <property type="entry name" value="L-lactate/malate_DH"/>
</dbReference>
<dbReference type="EC" id="1.-.-.-" evidence="6"/>
<keyword evidence="7" id="KW-1185">Reference proteome</keyword>
<dbReference type="InterPro" id="IPR036188">
    <property type="entry name" value="FAD/NAD-bd_sf"/>
</dbReference>
<evidence type="ECO:0000256" key="3">
    <source>
        <dbReference type="ARBA" id="ARBA00022630"/>
    </source>
</evidence>
<proteinExistence type="inferred from homology"/>